<dbReference type="Bgee" id="108696470">
    <property type="expression patterns" value="Expressed in blastula and 19 other cell types or tissues"/>
</dbReference>
<dbReference type="KEGG" id="xla:108696470"/>
<organism evidence="6 7">
    <name type="scientific">Xenopus laevis</name>
    <name type="common">African clawed frog</name>
    <dbReference type="NCBI Taxonomy" id="8355"/>
    <lineage>
        <taxon>Eukaryota</taxon>
        <taxon>Metazoa</taxon>
        <taxon>Chordata</taxon>
        <taxon>Craniata</taxon>
        <taxon>Vertebrata</taxon>
        <taxon>Euteleostomi</taxon>
        <taxon>Amphibia</taxon>
        <taxon>Batrachia</taxon>
        <taxon>Anura</taxon>
        <taxon>Pipoidea</taxon>
        <taxon>Pipidae</taxon>
        <taxon>Xenopodinae</taxon>
        <taxon>Xenopus</taxon>
        <taxon>Xenopus</taxon>
    </lineage>
</organism>
<evidence type="ECO:0000256" key="5">
    <source>
        <dbReference type="SAM" id="MobiDB-lite"/>
    </source>
</evidence>
<dbReference type="RefSeq" id="XP_018081367.1">
    <property type="nucleotide sequence ID" value="XM_018225878.2"/>
</dbReference>
<dbReference type="PANTHER" id="PTHR15727">
    <property type="entry name" value="RING FINGER PROTEIN 214"/>
    <property type="match status" value="1"/>
</dbReference>
<dbReference type="CDD" id="cd16477">
    <property type="entry name" value="RING-H2_RNF214"/>
    <property type="match status" value="1"/>
</dbReference>
<dbReference type="PANTHER" id="PTHR15727:SF3">
    <property type="entry name" value="RING FINGER PROTEIN 214"/>
    <property type="match status" value="1"/>
</dbReference>
<dbReference type="SUPFAM" id="SSF57850">
    <property type="entry name" value="RING/U-box"/>
    <property type="match status" value="1"/>
</dbReference>
<evidence type="ECO:0000256" key="1">
    <source>
        <dbReference type="ARBA" id="ARBA00022723"/>
    </source>
</evidence>
<dbReference type="GO" id="GO:0008270">
    <property type="term" value="F:zinc ion binding"/>
    <property type="evidence" value="ECO:0007669"/>
    <property type="project" value="UniProtKB-KW"/>
</dbReference>
<feature type="coiled-coil region" evidence="4">
    <location>
        <begin position="330"/>
        <end position="507"/>
    </location>
</feature>
<dbReference type="Xenbase" id="XB-GENE-6486034">
    <property type="gene designation" value="rnf214.L"/>
</dbReference>
<keyword evidence="2" id="KW-0863">Zinc-finger</keyword>
<dbReference type="PROSITE" id="PS50089">
    <property type="entry name" value="ZF_RING_2"/>
    <property type="match status" value="1"/>
</dbReference>
<feature type="region of interest" description="Disordered" evidence="5">
    <location>
        <begin position="709"/>
        <end position="732"/>
    </location>
</feature>
<dbReference type="InterPro" id="IPR056872">
    <property type="entry name" value="TTC3/DZIP3-like_helical"/>
</dbReference>
<accession>A0A1L8FLP8</accession>
<dbReference type="InterPro" id="IPR001841">
    <property type="entry name" value="Znf_RING"/>
</dbReference>
<feature type="region of interest" description="Disordered" evidence="5">
    <location>
        <begin position="1"/>
        <end position="27"/>
    </location>
</feature>
<keyword evidence="3" id="KW-0862">Zinc</keyword>
<proteinExistence type="predicted"/>
<gene>
    <name evidence="7 8" type="primary">rnf214.L</name>
</gene>
<evidence type="ECO:0000256" key="4">
    <source>
        <dbReference type="SAM" id="Coils"/>
    </source>
</evidence>
<dbReference type="Pfam" id="PF24905">
    <property type="entry name" value="TTC3_9th"/>
    <property type="match status" value="1"/>
</dbReference>
<reference evidence="7" key="1">
    <citation type="submission" date="2025-08" db="UniProtKB">
        <authorList>
            <consortium name="RefSeq"/>
        </authorList>
    </citation>
    <scope>IDENTIFICATION</scope>
    <source>
        <strain evidence="7">J_2021</strain>
        <tissue evidence="7">Erythrocytes</tissue>
    </source>
</reference>
<keyword evidence="4" id="KW-0175">Coiled coil</keyword>
<evidence type="ECO:0000313" key="8">
    <source>
        <dbReference type="Xenbase" id="XB-GENE-6486034"/>
    </source>
</evidence>
<protein>
    <submittedName>
        <fullName evidence="7">RING finger protein 214 isoform X1</fullName>
    </submittedName>
</protein>
<evidence type="ECO:0000256" key="2">
    <source>
        <dbReference type="ARBA" id="ARBA00022771"/>
    </source>
</evidence>
<name>A0A1L8FLP8_XENLA</name>
<keyword evidence="6" id="KW-1185">Reference proteome</keyword>
<dbReference type="OMA" id="HRECIRC"/>
<keyword evidence="1" id="KW-0479">Metal-binding</keyword>
<dbReference type="Pfam" id="PF24525">
    <property type="entry name" value="TTC3"/>
    <property type="match status" value="1"/>
</dbReference>
<evidence type="ECO:0000256" key="3">
    <source>
        <dbReference type="ARBA" id="ARBA00022833"/>
    </source>
</evidence>
<dbReference type="OrthoDB" id="9834380at2759"/>
<dbReference type="AGR" id="Xenbase:XB-GENE-6486034"/>
<evidence type="ECO:0000313" key="7">
    <source>
        <dbReference type="RefSeq" id="XP_018081367.1"/>
    </source>
</evidence>
<dbReference type="InterPro" id="IPR056870">
    <property type="entry name" value="TTC3/DZIP3/RBM44-like_helical"/>
</dbReference>
<dbReference type="STRING" id="8355.A0A1L8FLP8"/>
<evidence type="ECO:0000313" key="6">
    <source>
        <dbReference type="Proteomes" id="UP000186698"/>
    </source>
</evidence>
<dbReference type="GeneID" id="108696470"/>
<dbReference type="CTD" id="108696470"/>
<dbReference type="AlphaFoldDB" id="A0A1L8FLP8"/>
<sequence>MHTMDLESDTSVQKKSSIKDGSDQVHSMDSAPVAMCATGEETDLALLGASGTLDTNGMQPEEDIPDILQVYEIQSRDREDIVSMVDSEKTDALRSGLEAGYAEKMEDNEEVISEPENVDPIQNPSTESIDALQMDRENNTVVQRSNRKIVHAVYRLGRKTYRESGTDSGFRTRCIAIQTDDINEDDPDFGIHCQCISVQTDSGNDSETQTDLSQCISVQTDSLNEDEPLFEIDNESPTVQEDYITEDEDHSGTYECISVQTDYENKSEVASGIHTQCISVQTDHGSETEPDFMIQAQAVPVQTDDGTLEFGIHVAIQTDYEMKDAETTTEKNTEQILREVLNQRDQLKDNYQVVLDRQTQTERQLQVQIKQLKQRREEEIQKHQETLKSIQDVTLKREETRKKMDKERKDQSQKEQDLRADLERLQSKSQQLQLEHKELENKIVTLLAEQTKEKEQWDTELNVLKKLDNEMRQSVLEEAKRASQAEVLSLESRRDLFLATLEEAENEAEVTLFRLRAAPRTLDLIKLEQRWDGRLEGIRLMKANLREQFGAQIQQVKNGSKLSSLQSILAPNLPSPPSDTSLLLHKIAVTPLQVSIPSSDVFHPQPQIPPPFAQHSALLSGVPSSFAGAVPLMQRAPSAAQFSGACEAPVPPSTEKISKIMEKLLARFPQCSQSHLTGILQQIKVARGTLSGLTVEALCNHVAERLTDAPDPGSRATLSPASSRPVYRNPPAAPTYLAQSQGTYTGQTPMVSGLRKLCLVCQTFVQPSDLQPMSCSHAMHRECIRCWAPNNQYNCCPFCPSQK</sequence>
<dbReference type="GO" id="GO:0004842">
    <property type="term" value="F:ubiquitin-protein transferase activity"/>
    <property type="evidence" value="ECO:0000318"/>
    <property type="project" value="GO_Central"/>
</dbReference>
<dbReference type="Proteomes" id="UP000186698">
    <property type="component" value="Chromosome 7L"/>
</dbReference>
<dbReference type="PaxDb" id="8355-A0A1L8FLP8"/>